<sequence length="49" mass="5466">MNGQVRVEAQSWIGVKLKHQTVVKSLCLNGGMRLKRVTSWMYGTLSCAV</sequence>
<accession>A0A0E9XWU9</accession>
<name>A0A0E9XWU9_ANGAN</name>
<dbReference type="EMBL" id="GBXM01002394">
    <property type="protein sequence ID" value="JAI06184.1"/>
    <property type="molecule type" value="Transcribed_RNA"/>
</dbReference>
<reference evidence="1" key="2">
    <citation type="journal article" date="2015" name="Fish Shellfish Immunol.">
        <title>Early steps in the European eel (Anguilla anguilla)-Vibrio vulnificus interaction in the gills: Role of the RtxA13 toxin.</title>
        <authorList>
            <person name="Callol A."/>
            <person name="Pajuelo D."/>
            <person name="Ebbesson L."/>
            <person name="Teles M."/>
            <person name="MacKenzie S."/>
            <person name="Amaro C."/>
        </authorList>
    </citation>
    <scope>NUCLEOTIDE SEQUENCE</scope>
</reference>
<protein>
    <submittedName>
        <fullName evidence="1">Uncharacterized protein</fullName>
    </submittedName>
</protein>
<organism evidence="1">
    <name type="scientific">Anguilla anguilla</name>
    <name type="common">European freshwater eel</name>
    <name type="synonym">Muraena anguilla</name>
    <dbReference type="NCBI Taxonomy" id="7936"/>
    <lineage>
        <taxon>Eukaryota</taxon>
        <taxon>Metazoa</taxon>
        <taxon>Chordata</taxon>
        <taxon>Craniata</taxon>
        <taxon>Vertebrata</taxon>
        <taxon>Euteleostomi</taxon>
        <taxon>Actinopterygii</taxon>
        <taxon>Neopterygii</taxon>
        <taxon>Teleostei</taxon>
        <taxon>Anguilliformes</taxon>
        <taxon>Anguillidae</taxon>
        <taxon>Anguilla</taxon>
    </lineage>
</organism>
<evidence type="ECO:0000313" key="1">
    <source>
        <dbReference type="EMBL" id="JAI06184.1"/>
    </source>
</evidence>
<proteinExistence type="predicted"/>
<dbReference type="AlphaFoldDB" id="A0A0E9XWU9"/>
<reference evidence="1" key="1">
    <citation type="submission" date="2014-11" db="EMBL/GenBank/DDBJ databases">
        <authorList>
            <person name="Amaro Gonzalez C."/>
        </authorList>
    </citation>
    <scope>NUCLEOTIDE SEQUENCE</scope>
</reference>